<evidence type="ECO:0000256" key="4">
    <source>
        <dbReference type="SAM" id="MobiDB-lite"/>
    </source>
</evidence>
<dbReference type="InterPro" id="IPR000798">
    <property type="entry name" value="Ez/rad/moesin-like"/>
</dbReference>
<feature type="region of interest" description="Disordered" evidence="4">
    <location>
        <begin position="1"/>
        <end position="25"/>
    </location>
</feature>
<keyword evidence="6" id="KW-1185">Reference proteome</keyword>
<dbReference type="Pfam" id="PF08736">
    <property type="entry name" value="FA"/>
    <property type="match status" value="1"/>
</dbReference>
<dbReference type="SUPFAM" id="SSF54236">
    <property type="entry name" value="Ubiquitin-like"/>
    <property type="match status" value="1"/>
</dbReference>
<dbReference type="SMART" id="SM01196">
    <property type="entry name" value="FERM_C"/>
    <property type="match status" value="1"/>
</dbReference>
<comment type="subcellular location">
    <subcellularLocation>
        <location evidence="1">Cell junction</location>
        <location evidence="1">Adherens junction</location>
    </subcellularLocation>
    <subcellularLocation>
        <location evidence="3">Cell projection</location>
        <location evidence="3">Rhabdomere</location>
    </subcellularLocation>
</comment>
<dbReference type="Gene3D" id="2.30.29.30">
    <property type="entry name" value="Pleckstrin-homology domain (PH domain)/Phosphotyrosine-binding domain (PTB)"/>
    <property type="match status" value="1"/>
</dbReference>
<protein>
    <recommendedName>
        <fullName evidence="2">Moesin/ezrin/radixin homolog 1</fullName>
    </recommendedName>
</protein>
<dbReference type="CDD" id="cd17108">
    <property type="entry name" value="FERM_F1_EPB41L5_like"/>
    <property type="match status" value="1"/>
</dbReference>
<organism evidence="6 7">
    <name type="scientific">Priapulus caudatus</name>
    <name type="common">Priapulid worm</name>
    <dbReference type="NCBI Taxonomy" id="37621"/>
    <lineage>
        <taxon>Eukaryota</taxon>
        <taxon>Metazoa</taxon>
        <taxon>Ecdysozoa</taxon>
        <taxon>Scalidophora</taxon>
        <taxon>Priapulida</taxon>
        <taxon>Priapulimorpha</taxon>
        <taxon>Priapulimorphida</taxon>
        <taxon>Priapulidae</taxon>
        <taxon>Priapulus</taxon>
    </lineage>
</organism>
<dbReference type="SUPFAM" id="SSF47031">
    <property type="entry name" value="Second domain of FERM"/>
    <property type="match status" value="1"/>
</dbReference>
<feature type="region of interest" description="Disordered" evidence="4">
    <location>
        <begin position="585"/>
        <end position="667"/>
    </location>
</feature>
<evidence type="ECO:0000313" key="7">
    <source>
        <dbReference type="RefSeq" id="XP_014671158.1"/>
    </source>
</evidence>
<dbReference type="RefSeq" id="XP_014671158.1">
    <property type="nucleotide sequence ID" value="XM_014815672.1"/>
</dbReference>
<dbReference type="InterPro" id="IPR018979">
    <property type="entry name" value="FERM_N"/>
</dbReference>
<dbReference type="SMART" id="SM00295">
    <property type="entry name" value="B41"/>
    <property type="match status" value="1"/>
</dbReference>
<evidence type="ECO:0000256" key="1">
    <source>
        <dbReference type="ARBA" id="ARBA00004536"/>
    </source>
</evidence>
<dbReference type="InterPro" id="IPR019748">
    <property type="entry name" value="FERM_central"/>
</dbReference>
<dbReference type="InterPro" id="IPR018980">
    <property type="entry name" value="FERM_PH-like_C"/>
</dbReference>
<dbReference type="InterPro" id="IPR019747">
    <property type="entry name" value="FERM_CS"/>
</dbReference>
<dbReference type="Pfam" id="PF09380">
    <property type="entry name" value="FERM_C"/>
    <property type="match status" value="1"/>
</dbReference>
<dbReference type="Gene3D" id="3.10.20.90">
    <property type="entry name" value="Phosphatidylinositol 3-kinase Catalytic Subunit, Chain A, domain 1"/>
    <property type="match status" value="1"/>
</dbReference>
<evidence type="ECO:0000256" key="3">
    <source>
        <dbReference type="ARBA" id="ARBA00043944"/>
    </source>
</evidence>
<dbReference type="InterPro" id="IPR029071">
    <property type="entry name" value="Ubiquitin-like_domsf"/>
</dbReference>
<dbReference type="GeneID" id="106811932"/>
<evidence type="ECO:0000256" key="2">
    <source>
        <dbReference type="ARBA" id="ARBA00022025"/>
    </source>
</evidence>
<dbReference type="Gene3D" id="1.20.80.10">
    <property type="match status" value="1"/>
</dbReference>
<dbReference type="CDD" id="cd13186">
    <property type="entry name" value="FERM_C_NBL4_NBL5"/>
    <property type="match status" value="1"/>
</dbReference>
<dbReference type="Proteomes" id="UP000695022">
    <property type="component" value="Unplaced"/>
</dbReference>
<feature type="region of interest" description="Disordered" evidence="4">
    <location>
        <begin position="344"/>
        <end position="457"/>
    </location>
</feature>
<dbReference type="PROSITE" id="PS50057">
    <property type="entry name" value="FERM_3"/>
    <property type="match status" value="1"/>
</dbReference>
<reference evidence="7" key="1">
    <citation type="submission" date="2025-08" db="UniProtKB">
        <authorList>
            <consortium name="RefSeq"/>
        </authorList>
    </citation>
    <scope>IDENTIFICATION</scope>
</reference>
<dbReference type="CDD" id="cd14473">
    <property type="entry name" value="FERM_B-lobe"/>
    <property type="match status" value="1"/>
</dbReference>
<dbReference type="Pfam" id="PF00373">
    <property type="entry name" value="FERM_M"/>
    <property type="match status" value="1"/>
</dbReference>
<sequence>MFRFFSRRSRDRQKPRSSSSHSTSKSKHLLVCKVVLLDDTDMTVELPKKATGQQLLDQVFYSLDIIEKDYFGMQYMDHNHVQHWLDPTKRIKKQARIGPPYTLKLRVKFYASEPSNLQEELTRYLLFLQIKKDIAYGKLLLSNELAVELAALILQSEVGDYDADEHTPSFVSEFRFVPNQTEDFEVQVIESYKKFSGQNPAQAELNFLNKAKWVEQYGVDMHHVMGKDGSEYGLGLTPTGLLVYEGTQKIGLFFWPKMTRLDFKGKKLTLVVVEDDEDGKEKEHTFLFRLHNQKACKHLWKCAIEYHAFFRLRTAPQARGNRQGFLRMGSRFRYSGKTEFQTALQTKGRRSVQFERRPSQRFSRRQSHVIRERLAKQTPPNETSTPKKGLGVDKSKASAPEGAASTANNLKADTIPNGQLPVTDVKAATNTKKGSTSSAEQASGVAEHKPNVSEAERSEVMAARMKNLDSTATAVEVALPKADAKEANTFKNNQTKFAGGATSIPASQLKCNILKAKMEEEMKKADKPLLTVQLPAEDAAAAVKPIKNVNLQSPREKSAVEESGPVVKSNSPISVTAVTLNDVDTSSSSSLQASPGAGATAAVNTSSHSGNSSPAIDASHPASPVSPSMLTVTDAEKRASVSSDSNASNHSDTVRDTSPLLKKQAPTAMSPWLVDDIVEEKQEETVPNRSKVTRRVVITEI</sequence>
<dbReference type="PANTHER" id="PTHR23280">
    <property type="entry name" value="4.1 G PROTEIN"/>
    <property type="match status" value="1"/>
</dbReference>
<dbReference type="SMART" id="SM01195">
    <property type="entry name" value="FA"/>
    <property type="match status" value="1"/>
</dbReference>
<evidence type="ECO:0000313" key="6">
    <source>
        <dbReference type="Proteomes" id="UP000695022"/>
    </source>
</evidence>
<feature type="compositionally biased region" description="Basic and acidic residues" evidence="4">
    <location>
        <begin position="446"/>
        <end position="457"/>
    </location>
</feature>
<dbReference type="InterPro" id="IPR000299">
    <property type="entry name" value="FERM_domain"/>
</dbReference>
<feature type="domain" description="FERM" evidence="5">
    <location>
        <begin position="30"/>
        <end position="314"/>
    </location>
</feature>
<proteinExistence type="predicted"/>
<feature type="compositionally biased region" description="Basic residues" evidence="4">
    <location>
        <begin position="1"/>
        <end position="15"/>
    </location>
</feature>
<accession>A0ABM1EG37</accession>
<dbReference type="InterPro" id="IPR019749">
    <property type="entry name" value="Band_41_domain"/>
</dbReference>
<dbReference type="InterPro" id="IPR014352">
    <property type="entry name" value="FERM/acyl-CoA-bd_prot_sf"/>
</dbReference>
<gene>
    <name evidence="7" type="primary">LOC106811932</name>
</gene>
<dbReference type="InterPro" id="IPR035963">
    <property type="entry name" value="FERM_2"/>
</dbReference>
<feature type="compositionally biased region" description="Low complexity" evidence="4">
    <location>
        <begin position="640"/>
        <end position="651"/>
    </location>
</feature>
<name>A0ABM1EG37_PRICU</name>
<dbReference type="PANTHER" id="PTHR23280:SF25">
    <property type="entry name" value="MOESIN_EZRIN_RADIXIN HOMOLOG 1"/>
    <property type="match status" value="1"/>
</dbReference>
<evidence type="ECO:0000259" key="5">
    <source>
        <dbReference type="PROSITE" id="PS50057"/>
    </source>
</evidence>
<dbReference type="PRINTS" id="PR00661">
    <property type="entry name" value="ERMFAMILY"/>
</dbReference>
<dbReference type="PROSITE" id="PS00660">
    <property type="entry name" value="FERM_1"/>
    <property type="match status" value="1"/>
</dbReference>
<dbReference type="InterPro" id="IPR014847">
    <property type="entry name" value="FA"/>
</dbReference>
<dbReference type="Pfam" id="PF09379">
    <property type="entry name" value="FERM_N"/>
    <property type="match status" value="1"/>
</dbReference>
<feature type="compositionally biased region" description="Polar residues" evidence="4">
    <location>
        <begin position="602"/>
        <end position="614"/>
    </location>
</feature>
<dbReference type="PRINTS" id="PR00935">
    <property type="entry name" value="BAND41"/>
</dbReference>
<dbReference type="InterPro" id="IPR011993">
    <property type="entry name" value="PH-like_dom_sf"/>
</dbReference>
<feature type="compositionally biased region" description="Polar residues" evidence="4">
    <location>
        <begin position="428"/>
        <end position="441"/>
    </location>
</feature>
<dbReference type="SUPFAM" id="SSF50729">
    <property type="entry name" value="PH domain-like"/>
    <property type="match status" value="1"/>
</dbReference>